<organism evidence="1 2">
    <name type="scientific">Dokdonella soli</name>
    <dbReference type="NCBI Taxonomy" id="529810"/>
    <lineage>
        <taxon>Bacteria</taxon>
        <taxon>Pseudomonadati</taxon>
        <taxon>Pseudomonadota</taxon>
        <taxon>Gammaproteobacteria</taxon>
        <taxon>Lysobacterales</taxon>
        <taxon>Rhodanobacteraceae</taxon>
        <taxon>Dokdonella</taxon>
    </lineage>
</organism>
<gene>
    <name evidence="1" type="ORF">GCM10009105_12090</name>
</gene>
<dbReference type="Gene3D" id="2.140.10.10">
    <property type="entry name" value="Quinoprotein alcohol dehydrogenase-like superfamily"/>
    <property type="match status" value="1"/>
</dbReference>
<dbReference type="PANTHER" id="PTHR34512:SF30">
    <property type="entry name" value="OUTER MEMBRANE PROTEIN ASSEMBLY FACTOR BAMB"/>
    <property type="match status" value="1"/>
</dbReference>
<dbReference type="SUPFAM" id="SSF50998">
    <property type="entry name" value="Quinoprotein alcohol dehydrogenase-like"/>
    <property type="match status" value="1"/>
</dbReference>
<keyword evidence="2" id="KW-1185">Reference proteome</keyword>
<dbReference type="Proteomes" id="UP001501523">
    <property type="component" value="Unassembled WGS sequence"/>
</dbReference>
<evidence type="ECO:0008006" key="3">
    <source>
        <dbReference type="Google" id="ProtNLM"/>
    </source>
</evidence>
<sequence length="506" mass="53020">MSCCVSAHSVAADWLQFGYDAAHSGNNAAETTITAADVSQRITLYANPFNLPAIVDSAPVYARGVATANGTRNLLFLLGSDTTEDFWAKNSTLMAIDADTGSIVWSHVISALVINGQTSSQHASSSPAIDPAKQYVYSFGIDGYAHKYRIGDGVEMLTPGPAGWPQQVTLKPYVEKVASGLTIATWKGTSYLEVVTSGRYGDGGDYQGHLVSINLDTGARTVFNFMCSNVSTLLAEGSCPTSLGGAWGRGGATFDSATGRIYVTSGNGIFDADTGGTNWGDSVLALAPNGTGLGANMPYDSYTPSNFQYLYTSDLDLGSISLAILPAPAGSIVSHLGMQVGKDAVLRLIDLDNMSGAGASAHVGGELQLLNVQQGGSWMSEQPAVWVNPADGSTWLFVGNGYGLSAVRLGLDGSHRPVLSYAWNVSDHSTSPIVANGVLYYLGGFNGGIVARDPLTGTMLGTSPTLGPSHWQSPILADGAIYVTDSANRLWRLVLDRIFKDGFDGP</sequence>
<reference evidence="1 2" key="1">
    <citation type="journal article" date="2019" name="Int. J. Syst. Evol. Microbiol.">
        <title>The Global Catalogue of Microorganisms (GCM) 10K type strain sequencing project: providing services to taxonomists for standard genome sequencing and annotation.</title>
        <authorList>
            <consortium name="The Broad Institute Genomics Platform"/>
            <consortium name="The Broad Institute Genome Sequencing Center for Infectious Disease"/>
            <person name="Wu L."/>
            <person name="Ma J."/>
        </authorList>
    </citation>
    <scope>NUCLEOTIDE SEQUENCE [LARGE SCALE GENOMIC DNA]</scope>
    <source>
        <strain evidence="1 2">JCM 15421</strain>
    </source>
</reference>
<comment type="caution">
    <text evidence="1">The sequence shown here is derived from an EMBL/GenBank/DDBJ whole genome shotgun (WGS) entry which is preliminary data.</text>
</comment>
<name>A0ABN1IEF1_9GAMM</name>
<protein>
    <recommendedName>
        <fullName evidence="3">Pyrrolo-quinoline quinone</fullName>
    </recommendedName>
</protein>
<dbReference type="Gene3D" id="2.40.128.630">
    <property type="match status" value="1"/>
</dbReference>
<evidence type="ECO:0000313" key="1">
    <source>
        <dbReference type="EMBL" id="GAA0710722.1"/>
    </source>
</evidence>
<proteinExistence type="predicted"/>
<dbReference type="PANTHER" id="PTHR34512">
    <property type="entry name" value="CELL SURFACE PROTEIN"/>
    <property type="match status" value="1"/>
</dbReference>
<evidence type="ECO:0000313" key="2">
    <source>
        <dbReference type="Proteomes" id="UP001501523"/>
    </source>
</evidence>
<accession>A0ABN1IEF1</accession>
<dbReference type="EMBL" id="BAAAEU010000006">
    <property type="protein sequence ID" value="GAA0710722.1"/>
    <property type="molecule type" value="Genomic_DNA"/>
</dbReference>
<dbReference type="InterPro" id="IPR011047">
    <property type="entry name" value="Quinoprotein_ADH-like_sf"/>
</dbReference>